<feature type="domain" description="C2H2-type" evidence="2">
    <location>
        <begin position="268"/>
        <end position="295"/>
    </location>
</feature>
<feature type="compositionally biased region" description="Basic and acidic residues" evidence="1">
    <location>
        <begin position="561"/>
        <end position="579"/>
    </location>
</feature>
<feature type="compositionally biased region" description="Acidic residues" evidence="1">
    <location>
        <begin position="432"/>
        <end position="444"/>
    </location>
</feature>
<organism evidence="3 4">
    <name type="scientific">Gomphillus americanus</name>
    <dbReference type="NCBI Taxonomy" id="1940652"/>
    <lineage>
        <taxon>Eukaryota</taxon>
        <taxon>Fungi</taxon>
        <taxon>Dikarya</taxon>
        <taxon>Ascomycota</taxon>
        <taxon>Pezizomycotina</taxon>
        <taxon>Lecanoromycetes</taxon>
        <taxon>OSLEUM clade</taxon>
        <taxon>Ostropomycetidae</taxon>
        <taxon>Ostropales</taxon>
        <taxon>Graphidaceae</taxon>
        <taxon>Gomphilloideae</taxon>
        <taxon>Gomphillus</taxon>
    </lineage>
</organism>
<feature type="compositionally biased region" description="Basic and acidic residues" evidence="1">
    <location>
        <begin position="224"/>
        <end position="246"/>
    </location>
</feature>
<proteinExistence type="predicted"/>
<feature type="domain" description="C2H2-type" evidence="2">
    <location>
        <begin position="241"/>
        <end position="262"/>
    </location>
</feature>
<comment type="caution">
    <text evidence="3">The sequence shown here is derived from an EMBL/GenBank/DDBJ whole genome shotgun (WGS) entry which is preliminary data.</text>
</comment>
<evidence type="ECO:0000313" key="3">
    <source>
        <dbReference type="EMBL" id="CAF9931590.1"/>
    </source>
</evidence>
<dbReference type="AlphaFoldDB" id="A0A8H3FX04"/>
<evidence type="ECO:0000259" key="2">
    <source>
        <dbReference type="SMART" id="SM00355"/>
    </source>
</evidence>
<keyword evidence="4" id="KW-1185">Reference proteome</keyword>
<protein>
    <recommendedName>
        <fullName evidence="2">C2H2-type domain-containing protein</fullName>
    </recommendedName>
</protein>
<gene>
    <name evidence="3" type="ORF">GOMPHAMPRED_005967</name>
</gene>
<feature type="domain" description="C2H2-type" evidence="2">
    <location>
        <begin position="300"/>
        <end position="330"/>
    </location>
</feature>
<dbReference type="OrthoDB" id="4738706at2759"/>
<evidence type="ECO:0000313" key="4">
    <source>
        <dbReference type="Proteomes" id="UP000664169"/>
    </source>
</evidence>
<name>A0A8H3FX04_9LECA</name>
<dbReference type="Proteomes" id="UP000664169">
    <property type="component" value="Unassembled WGS sequence"/>
</dbReference>
<dbReference type="EMBL" id="CAJPDQ010000039">
    <property type="protein sequence ID" value="CAF9931590.1"/>
    <property type="molecule type" value="Genomic_DNA"/>
</dbReference>
<sequence>MAAAKVQSFHDFVLFPHQDRSMASMTNNPYSISEYPGIPAHYPPYSEEDTELIYNTAPLISTAAYTESTSGASAQSAASSAVGSPYSQPCHNMSGSQDRWMDLGLGIAGGLAPADNFLGSSYPISENTYGDSHSGTYVDPSLVSYDQAGPITIADSPYNFPPPPLPSFPSHFPGSPSLSELSSHESHRSVLKSRHQSPHLFHPYPAQRRRRDSYTSHRSPYPHESPRSRSIHSEEEGRDSRRCPHPDCGRLVKDIKAHMLTHQAERPEKCPIVDCEYHIKGFARKYDRCRHTLTHFKGTMVCNFCPNSGSSLEKSFNRADVFKRHLTSVHGVEQCPPNSRKKSPSARKALSNEDKVAGCSTCSATFRNAQEFYDHLDDCVLKYLDKGEASEGINEHHLKKINNDKAVKETMERNSLPLEITNAQAMPRQHYDEEEDGEDDEEAEWSGSYPARPSLTKLSAGVQRLQTGTGLTHSAGGIKLAGKGRRGKKGYPASWGSPADKMAMKKRVLVVYDGDRRLWKDEIMVDNEYEVRNVLAGDEKRYYTDFDKATMKRAQALHGATEAERGPFMPRSEEGKLMI</sequence>
<reference evidence="3" key="1">
    <citation type="submission" date="2021-03" db="EMBL/GenBank/DDBJ databases">
        <authorList>
            <person name="Tagirdzhanova G."/>
        </authorList>
    </citation>
    <scope>NUCLEOTIDE SEQUENCE</scope>
</reference>
<feature type="region of interest" description="Disordered" evidence="1">
    <location>
        <begin position="425"/>
        <end position="450"/>
    </location>
</feature>
<evidence type="ECO:0000256" key="1">
    <source>
        <dbReference type="SAM" id="MobiDB-lite"/>
    </source>
</evidence>
<feature type="compositionally biased region" description="Low complexity" evidence="1">
    <location>
        <begin position="168"/>
        <end position="181"/>
    </location>
</feature>
<feature type="region of interest" description="Disordered" evidence="1">
    <location>
        <begin position="154"/>
        <end position="246"/>
    </location>
</feature>
<feature type="region of interest" description="Disordered" evidence="1">
    <location>
        <begin position="557"/>
        <end position="579"/>
    </location>
</feature>
<accession>A0A8H3FX04</accession>
<dbReference type="SMART" id="SM00355">
    <property type="entry name" value="ZnF_C2H2"/>
    <property type="match status" value="3"/>
</dbReference>
<dbReference type="InterPro" id="IPR013087">
    <property type="entry name" value="Znf_C2H2_type"/>
</dbReference>